<dbReference type="Gene3D" id="3.20.20.100">
    <property type="entry name" value="NADP-dependent oxidoreductase domain"/>
    <property type="match status" value="1"/>
</dbReference>
<dbReference type="CDD" id="cd19084">
    <property type="entry name" value="AKR_AKR11B1-like"/>
    <property type="match status" value="1"/>
</dbReference>
<evidence type="ECO:0000313" key="3">
    <source>
        <dbReference type="EMBL" id="BCK00988.1"/>
    </source>
</evidence>
<dbReference type="GO" id="GO:0005829">
    <property type="term" value="C:cytosol"/>
    <property type="evidence" value="ECO:0007669"/>
    <property type="project" value="TreeGrafter"/>
</dbReference>
<reference evidence="3 4" key="2">
    <citation type="submission" date="2020-08" db="EMBL/GenBank/DDBJ databases">
        <authorList>
            <person name="Ueki A."/>
            <person name="Tonouchi A."/>
        </authorList>
    </citation>
    <scope>NUCLEOTIDE SEQUENCE [LARGE SCALE GENOMIC DNA]</scope>
    <source>
        <strain evidence="3 4">CTTW</strain>
    </source>
</reference>
<dbReference type="InterPro" id="IPR036812">
    <property type="entry name" value="NAD(P)_OxRdtase_dom_sf"/>
</dbReference>
<dbReference type="Proteomes" id="UP000515703">
    <property type="component" value="Chromosome"/>
</dbReference>
<dbReference type="AlphaFoldDB" id="A0A7I8DTE0"/>
<dbReference type="KEGG" id="acht:bsdcttw_40280"/>
<keyword evidence="4" id="KW-1185">Reference proteome</keyword>
<evidence type="ECO:0000259" key="2">
    <source>
        <dbReference type="Pfam" id="PF00248"/>
    </source>
</evidence>
<accession>A0A7I8DTE0</accession>
<dbReference type="SUPFAM" id="SSF51430">
    <property type="entry name" value="NAD(P)-linked oxidoreductase"/>
    <property type="match status" value="1"/>
</dbReference>
<gene>
    <name evidence="3" type="primary">yhdN</name>
    <name evidence="3" type="ORF">bsdcttw_40280</name>
</gene>
<proteinExistence type="predicted"/>
<reference evidence="3 4" key="1">
    <citation type="submission" date="2020-08" db="EMBL/GenBank/DDBJ databases">
        <title>Draft genome sequencing of an Anaerocolumna strain isolated from anoxic soil subjected to BSD treatment.</title>
        <authorList>
            <person name="Uek A."/>
            <person name="Tonouchi A."/>
        </authorList>
    </citation>
    <scope>NUCLEOTIDE SEQUENCE [LARGE SCALE GENOMIC DNA]</scope>
    <source>
        <strain evidence="3 4">CTTW</strain>
    </source>
</reference>
<dbReference type="InterPro" id="IPR050523">
    <property type="entry name" value="AKR_Detox_Biosynth"/>
</dbReference>
<keyword evidence="1" id="KW-0560">Oxidoreductase</keyword>
<evidence type="ECO:0000313" key="4">
    <source>
        <dbReference type="Proteomes" id="UP000515703"/>
    </source>
</evidence>
<dbReference type="PANTHER" id="PTHR43364:SF4">
    <property type="entry name" value="NAD(P)-LINKED OXIDOREDUCTASE SUPERFAMILY PROTEIN"/>
    <property type="match status" value="1"/>
</dbReference>
<dbReference type="EMBL" id="AP023368">
    <property type="protein sequence ID" value="BCK00988.1"/>
    <property type="molecule type" value="Genomic_DNA"/>
</dbReference>
<sequence>MRYKHFKNADVSVSSLAVGTWAIGVENYGQVDRQEAIKGIRAMIDNGVNLVDTAPCYGNGASEMIVGEAIREVPRDKILVSTKFGLVPDIYKGGYTRNASYKNVMREIESSLLNLKLDYVDFYFVHWPDLDTPIDETMAALHTLKQQGKIRFAGVSNFSEEQILEAEKYLQIDVQQPPFSMVNQKFTELLKWGEERNIDSLTYGSLGAGILSGAIRELPKYEKGDLRMTFYDFYKEPKFSIIMELLKTMDKIANAHGKPVAQVAINWSTQKSFVGTALIGVRNEKEAKENCAAFDWCLLEEEMKLLDSELNRLQLG</sequence>
<name>A0A7I8DTE0_9FIRM</name>
<dbReference type="Pfam" id="PF00248">
    <property type="entry name" value="Aldo_ket_red"/>
    <property type="match status" value="1"/>
</dbReference>
<protein>
    <submittedName>
        <fullName evidence="3">General stress protein 69</fullName>
    </submittedName>
</protein>
<dbReference type="GO" id="GO:0016491">
    <property type="term" value="F:oxidoreductase activity"/>
    <property type="evidence" value="ECO:0007669"/>
    <property type="project" value="UniProtKB-KW"/>
</dbReference>
<dbReference type="PANTHER" id="PTHR43364">
    <property type="entry name" value="NADH-SPECIFIC METHYLGLYOXAL REDUCTASE-RELATED"/>
    <property type="match status" value="1"/>
</dbReference>
<evidence type="ECO:0000256" key="1">
    <source>
        <dbReference type="ARBA" id="ARBA00023002"/>
    </source>
</evidence>
<dbReference type="RefSeq" id="WP_185256603.1">
    <property type="nucleotide sequence ID" value="NZ_AP023368.1"/>
</dbReference>
<dbReference type="InterPro" id="IPR023210">
    <property type="entry name" value="NADP_OxRdtase_dom"/>
</dbReference>
<feature type="domain" description="NADP-dependent oxidoreductase" evidence="2">
    <location>
        <begin position="16"/>
        <end position="308"/>
    </location>
</feature>
<organism evidence="3 4">
    <name type="scientific">Anaerocolumna chitinilytica</name>
    <dbReference type="NCBI Taxonomy" id="1727145"/>
    <lineage>
        <taxon>Bacteria</taxon>
        <taxon>Bacillati</taxon>
        <taxon>Bacillota</taxon>
        <taxon>Clostridia</taxon>
        <taxon>Lachnospirales</taxon>
        <taxon>Lachnospiraceae</taxon>
        <taxon>Anaerocolumna</taxon>
    </lineage>
</organism>